<feature type="compositionally biased region" description="Basic and acidic residues" evidence="1">
    <location>
        <begin position="154"/>
        <end position="166"/>
    </location>
</feature>
<feature type="compositionally biased region" description="Basic residues" evidence="1">
    <location>
        <begin position="520"/>
        <end position="530"/>
    </location>
</feature>
<feature type="compositionally biased region" description="Basic and acidic residues" evidence="1">
    <location>
        <begin position="220"/>
        <end position="229"/>
    </location>
</feature>
<accession>A0A2R4ZLF6</accession>
<feature type="region of interest" description="Disordered" evidence="1">
    <location>
        <begin position="1"/>
        <end position="53"/>
    </location>
</feature>
<protein>
    <submittedName>
        <fullName evidence="2">Uncharacterized protein</fullName>
    </submittedName>
</protein>
<organism evidence="2">
    <name type="scientific">Thielaviopsis paradoxa</name>
    <dbReference type="NCBI Taxonomy" id="13001"/>
    <lineage>
        <taxon>Eukaryota</taxon>
        <taxon>Fungi</taxon>
        <taxon>Dikarya</taxon>
        <taxon>Ascomycota</taxon>
        <taxon>Pezizomycotina</taxon>
        <taxon>Sordariomycetes</taxon>
        <taxon>Hypocreomycetidae</taxon>
        <taxon>Microascales</taxon>
        <taxon>Ceratocystidaceae</taxon>
        <taxon>Thielaviopsis</taxon>
    </lineage>
</organism>
<name>A0A2R4ZLF6_9PEZI</name>
<sequence>MTNTASVSKKRNPPDSISTQSKRPRHPPSDSVPPAANITIPTPSADQLRAENAYEHRKIAETCLNGNGRWALGSHCEGMLRDEGVEIPASQLGLSVDRFSFSSVDPGAATPTHESDDDDDETCDSSQDNPIPIPQPARPATILRKPAAAPPLPPRRERLSLEESQRVLREGFEQERARLVQTSMPDSEDFRNVRIHDVAVPSRVPCSRRASLADKIPAAERLRSREKPRASPVIAAPSAKDATAPAGVVPSQTVQIARTPRDKENIVPGADDSAVQSTPVAKGKGKAVDRPASAAGKQVTSFATPAKKTDKQVKTPTAEKQSDGQAKTPAKAPNTTTTMPATVWGLDSQGGQQQVVLATVMAQPQKESSLQGASAQTHELRKSDESFGNLREVARVQAQGQSQTQVQPQVQPQAQSQSQVQAQAQAQSQVQSQPRPRPQAQVPIQAQAQTRVQAQPPAQSQPQTQPQLHAKGQDQAQPQLQAQPQVQGQPQPHPQAKGKAKAQPPAQASQAKQTTPKAKPPAKPKTKKQTKTQIEQAAGPAPTGSVTPETLLQLPPSLPNVSVGIDGRVTGESQFLQIPQMQMQMQMHALPQEQQPQQQDLGQNQSQIQGVIMDQTQAPAPTHAIGASQGYLPGDVQTYGLDPMQQQIYEQVYANPYEQVHMQPQQMQPWFEQPQAIPAHFLQQQLDLQLEPQLQPALLSLGLPYAPQDAYSLAATPQQPPPLLTPPLLTPPHLLQPQLQPHTDYSADLILQQNQLISRLQRLVDYYENEAEERAERCRHMHQLMHARPEADEHAQTAQAQAPPPQPPQPQPEDQQPGPTQPARPTASTLARPLAPVIVTETPSARSAAATLPGFLQGASAAVQVEFHAEQQQRGSGAGTPASVPSATTAESSGASSSVGTGVAGPATREMQALQLDSRPGSVGGKAQAQVQAQGNQFRWVHWEGPPGK</sequence>
<evidence type="ECO:0000313" key="2">
    <source>
        <dbReference type="EMBL" id="DAB41621.1"/>
    </source>
</evidence>
<proteinExistence type="predicted"/>
<feature type="compositionally biased region" description="Low complexity" evidence="1">
    <location>
        <begin position="326"/>
        <end position="342"/>
    </location>
</feature>
<feature type="compositionally biased region" description="Low complexity" evidence="1">
    <location>
        <begin position="886"/>
        <end position="905"/>
    </location>
</feature>
<feature type="compositionally biased region" description="Low complexity" evidence="1">
    <location>
        <begin position="395"/>
        <end position="517"/>
    </location>
</feature>
<feature type="compositionally biased region" description="Low complexity" evidence="1">
    <location>
        <begin position="235"/>
        <end position="246"/>
    </location>
</feature>
<feature type="region of interest" description="Disordered" evidence="1">
    <location>
        <begin position="789"/>
        <end position="831"/>
    </location>
</feature>
<reference evidence="2" key="1">
    <citation type="submission" date="2017-07" db="EMBL/GenBank/DDBJ databases">
        <authorList>
            <person name="Sun Z.S."/>
            <person name="Albrecht U."/>
            <person name="Echele G."/>
            <person name="Lee C.C."/>
        </authorList>
    </citation>
    <scope>NUCLEOTIDE SEQUENCE</scope>
</reference>
<dbReference type="EMBL" id="BK010319">
    <property type="protein sequence ID" value="DAB41621.1"/>
    <property type="molecule type" value="Genomic_DNA"/>
</dbReference>
<feature type="region of interest" description="Disordered" evidence="1">
    <location>
        <begin position="102"/>
        <end position="166"/>
    </location>
</feature>
<feature type="compositionally biased region" description="Low complexity" evidence="1">
    <location>
        <begin position="925"/>
        <end position="937"/>
    </location>
</feature>
<dbReference type="AlphaFoldDB" id="A0A2R4ZLF6"/>
<feature type="compositionally biased region" description="Polar residues" evidence="1">
    <location>
        <begin position="365"/>
        <end position="377"/>
    </location>
</feature>
<feature type="region of interest" description="Disordered" evidence="1">
    <location>
        <begin position="869"/>
        <end position="949"/>
    </location>
</feature>
<evidence type="ECO:0000256" key="1">
    <source>
        <dbReference type="SAM" id="MobiDB-lite"/>
    </source>
</evidence>
<reference evidence="2" key="2">
    <citation type="journal article" date="2018" name="Fungal Genet. Biol.">
        <title>Unexpected placement of the MAT1-1-2 gene in the MAT1-2 idiomorph of Thielaviopsis.</title>
        <authorList>
            <person name="Wilken P.M."/>
            <person name="Steenkamp E.T."/>
            <person name="van der Nest M.A."/>
            <person name="Wingfield M.J."/>
            <person name="de Beer Z.W."/>
            <person name="Wingfield B.D."/>
        </authorList>
    </citation>
    <scope>NUCLEOTIDE SEQUENCE</scope>
</reference>
<feature type="region of interest" description="Disordered" evidence="1">
    <location>
        <begin position="220"/>
        <end position="553"/>
    </location>
</feature>
<feature type="compositionally biased region" description="Polar residues" evidence="1">
    <location>
        <begin position="314"/>
        <end position="325"/>
    </location>
</feature>
<feature type="compositionally biased region" description="Pro residues" evidence="1">
    <location>
        <begin position="802"/>
        <end position="811"/>
    </location>
</feature>